<organism evidence="2 3">
    <name type="scientific">Alternaria alternata</name>
    <name type="common">Alternaria rot fungus</name>
    <name type="synonym">Torula alternata</name>
    <dbReference type="NCBI Taxonomy" id="5599"/>
    <lineage>
        <taxon>Eukaryota</taxon>
        <taxon>Fungi</taxon>
        <taxon>Dikarya</taxon>
        <taxon>Ascomycota</taxon>
        <taxon>Pezizomycotina</taxon>
        <taxon>Dothideomycetes</taxon>
        <taxon>Pleosporomycetidae</taxon>
        <taxon>Pleosporales</taxon>
        <taxon>Pleosporineae</taxon>
        <taxon>Pleosporaceae</taxon>
        <taxon>Alternaria</taxon>
        <taxon>Alternaria sect. Alternaria</taxon>
        <taxon>Alternaria alternata complex</taxon>
    </lineage>
</organism>
<sequence length="146" mass="16833">MIETTNITSRCHFQRSKSSNRLVEACEALEHSKYERKDKAEASLEALFGEAGIRRKCDANSDEVGETMQRHGGRQVLYRDILVNGECNWFTWADSIGSSLDDYSRRFKIVYCCSMLSVLLMVLIFWCHGDRTIWSPPYFSRNAFAT</sequence>
<keyword evidence="1" id="KW-0812">Transmembrane</keyword>
<keyword evidence="1" id="KW-1133">Transmembrane helix</keyword>
<protein>
    <submittedName>
        <fullName evidence="2">Uncharacterized protein</fullName>
    </submittedName>
</protein>
<proteinExistence type="predicted"/>
<dbReference type="EMBL" id="KV441474">
    <property type="protein sequence ID" value="OAG22558.1"/>
    <property type="molecule type" value="Genomic_DNA"/>
</dbReference>
<gene>
    <name evidence="2" type="ORF">CC77DRAFT_735272</name>
</gene>
<keyword evidence="1" id="KW-0472">Membrane</keyword>
<dbReference type="GeneID" id="29118592"/>
<name>A0A177DT06_ALTAL</name>
<reference evidence="2 3" key="1">
    <citation type="submission" date="2016-05" db="EMBL/GenBank/DDBJ databases">
        <title>Comparative analysis of secretome profiles of manganese(II)-oxidizing ascomycete fungi.</title>
        <authorList>
            <consortium name="DOE Joint Genome Institute"/>
            <person name="Zeiner C.A."/>
            <person name="Purvine S.O."/>
            <person name="Zink E.M."/>
            <person name="Wu S."/>
            <person name="Pasa-Tolic L."/>
            <person name="Chaput D.L."/>
            <person name="Haridas S."/>
            <person name="Grigoriev I.V."/>
            <person name="Santelli C.M."/>
            <person name="Hansel C.M."/>
        </authorList>
    </citation>
    <scope>NUCLEOTIDE SEQUENCE [LARGE SCALE GENOMIC DNA]</scope>
    <source>
        <strain evidence="2 3">SRC1lrK2f</strain>
    </source>
</reference>
<evidence type="ECO:0000313" key="3">
    <source>
        <dbReference type="Proteomes" id="UP000077248"/>
    </source>
</evidence>
<accession>A0A177DT06</accession>
<evidence type="ECO:0000313" key="2">
    <source>
        <dbReference type="EMBL" id="OAG22558.1"/>
    </source>
</evidence>
<keyword evidence="3" id="KW-1185">Reference proteome</keyword>
<dbReference type="KEGG" id="aalt:CC77DRAFT_735272"/>
<evidence type="ECO:0000256" key="1">
    <source>
        <dbReference type="SAM" id="Phobius"/>
    </source>
</evidence>
<dbReference type="VEuPathDB" id="FungiDB:CC77DRAFT_735272"/>
<dbReference type="AlphaFoldDB" id="A0A177DT06"/>
<dbReference type="RefSeq" id="XP_018387979.1">
    <property type="nucleotide sequence ID" value="XM_018532998.1"/>
</dbReference>
<feature type="transmembrane region" description="Helical" evidence="1">
    <location>
        <begin position="109"/>
        <end position="126"/>
    </location>
</feature>
<dbReference type="Proteomes" id="UP000077248">
    <property type="component" value="Unassembled WGS sequence"/>
</dbReference>